<evidence type="ECO:0000313" key="1">
    <source>
        <dbReference type="EMBL" id="MDU9006833.1"/>
    </source>
</evidence>
<comment type="caution">
    <text evidence="1">The sequence shown here is derived from an EMBL/GenBank/DDBJ whole genome shotgun (WGS) entry which is preliminary data.</text>
</comment>
<organism evidence="1 2">
    <name type="scientific">Sedimentitalea todarodis</name>
    <dbReference type="NCBI Taxonomy" id="1631240"/>
    <lineage>
        <taxon>Bacteria</taxon>
        <taxon>Pseudomonadati</taxon>
        <taxon>Pseudomonadota</taxon>
        <taxon>Alphaproteobacteria</taxon>
        <taxon>Rhodobacterales</taxon>
        <taxon>Paracoccaceae</taxon>
        <taxon>Sedimentitalea</taxon>
    </lineage>
</organism>
<sequence>MSPPVTPDGYLGDKTPQEIADMRKIHDAGVNMIRQANDGLTHVFSDKVRKAEDIEAGAIEPPAQIRKPVVENDFFAARVGAMSLSERKSMVKRDRPDLSRTKLCALPGAYSC</sequence>
<keyword evidence="2" id="KW-1185">Reference proteome</keyword>
<accession>A0ABU3VKX2</accession>
<evidence type="ECO:0000313" key="2">
    <source>
        <dbReference type="Proteomes" id="UP001255416"/>
    </source>
</evidence>
<name>A0ABU3VKX2_9RHOB</name>
<dbReference type="EMBL" id="JASMWN010000032">
    <property type="protein sequence ID" value="MDU9006833.1"/>
    <property type="molecule type" value="Genomic_DNA"/>
</dbReference>
<reference evidence="2" key="1">
    <citation type="submission" date="2023-05" db="EMBL/GenBank/DDBJ databases">
        <title>Sedimentitalea sp. nov. JM2-8.</title>
        <authorList>
            <person name="Huang J."/>
        </authorList>
    </citation>
    <scope>NUCLEOTIDE SEQUENCE [LARGE SCALE GENOMIC DNA]</scope>
    <source>
        <strain evidence="2">KHS03</strain>
    </source>
</reference>
<gene>
    <name evidence="1" type="ORF">QO231_23650</name>
</gene>
<proteinExistence type="predicted"/>
<dbReference type="RefSeq" id="WP_316782189.1">
    <property type="nucleotide sequence ID" value="NZ_JASMWN010000032.1"/>
</dbReference>
<protein>
    <submittedName>
        <fullName evidence="1">Uncharacterized protein</fullName>
    </submittedName>
</protein>
<dbReference type="Proteomes" id="UP001255416">
    <property type="component" value="Unassembled WGS sequence"/>
</dbReference>